<feature type="region of interest" description="Disordered" evidence="1">
    <location>
        <begin position="1"/>
        <end position="48"/>
    </location>
</feature>
<dbReference type="PANTHER" id="PTHR43384">
    <property type="entry name" value="SEPTUM SITE-DETERMINING PROTEIN MIND HOMOLOG, CHLOROPLASTIC-RELATED"/>
    <property type="match status" value="1"/>
</dbReference>
<protein>
    <recommendedName>
        <fullName evidence="2">CobQ/CobB/MinD/ParA nucleotide binding domain-containing protein</fullName>
    </recommendedName>
</protein>
<dbReference type="EMBL" id="CP031165">
    <property type="protein sequence ID" value="AXV07776.1"/>
    <property type="molecule type" value="Genomic_DNA"/>
</dbReference>
<sequence>MADPTPPDDDESSGLLWADAYADATTGLPAPQGPTSAPIDRPTSPLDEDAVVVPRSAPTPGGVRGLLQRFRGPDPEPGPDRWQFAVDRCRQPAPGGRRVAVLSRKGGVGKTTTTLMIGHTLAAVRRDRVLAVDGNPDAGTLGHRVPRQTAATVVDALAAIGTVGGYPDARQLTSQAPSRLEVLASPENPHSSRSLSGEDYQQVLDEMHRHFSVVLCDTGTGIIDDAHSGILDAVDQIVLVSGTALDTARAAGLTLDWLEGHGRAALVRDAVVVVNHVAEASRVDLDAIESHFRGRTRALHHVPHDRHLEAGAVTDPDLLRPDTQAAWLDVAASVADGFALPSPRDQMKDPS</sequence>
<dbReference type="RefSeq" id="WP_114592220.1">
    <property type="nucleotide sequence ID" value="NZ_CP031165.1"/>
</dbReference>
<name>A0A346XZX9_9ACTN</name>
<dbReference type="KEGG" id="euz:DVS28_a3100"/>
<accession>A0A346XZX9</accession>
<organism evidence="3 4">
    <name type="scientific">Euzebya pacifica</name>
    <dbReference type="NCBI Taxonomy" id="1608957"/>
    <lineage>
        <taxon>Bacteria</taxon>
        <taxon>Bacillati</taxon>
        <taxon>Actinomycetota</taxon>
        <taxon>Nitriliruptoria</taxon>
        <taxon>Euzebyales</taxon>
    </lineage>
</organism>
<gene>
    <name evidence="3" type="ORF">DVS28_a3100</name>
</gene>
<dbReference type="Proteomes" id="UP000264006">
    <property type="component" value="Chromosome"/>
</dbReference>
<dbReference type="InterPro" id="IPR027417">
    <property type="entry name" value="P-loop_NTPase"/>
</dbReference>
<evidence type="ECO:0000313" key="3">
    <source>
        <dbReference type="EMBL" id="AXV07776.1"/>
    </source>
</evidence>
<proteinExistence type="predicted"/>
<dbReference type="InterPro" id="IPR002586">
    <property type="entry name" value="CobQ/CobB/MinD/ParA_Nub-bd_dom"/>
</dbReference>
<evidence type="ECO:0000259" key="2">
    <source>
        <dbReference type="Pfam" id="PF01656"/>
    </source>
</evidence>
<dbReference type="InterPro" id="IPR050625">
    <property type="entry name" value="ParA/MinD_ATPase"/>
</dbReference>
<keyword evidence="4" id="KW-1185">Reference proteome</keyword>
<evidence type="ECO:0000313" key="4">
    <source>
        <dbReference type="Proteomes" id="UP000264006"/>
    </source>
</evidence>
<dbReference type="GO" id="GO:0051782">
    <property type="term" value="P:negative regulation of cell division"/>
    <property type="evidence" value="ECO:0007669"/>
    <property type="project" value="TreeGrafter"/>
</dbReference>
<dbReference type="PANTHER" id="PTHR43384:SF14">
    <property type="entry name" value="ESX-1 SECRETION-ASSOCIATED PROTEIN ESPI"/>
    <property type="match status" value="1"/>
</dbReference>
<dbReference type="GO" id="GO:0005524">
    <property type="term" value="F:ATP binding"/>
    <property type="evidence" value="ECO:0007669"/>
    <property type="project" value="TreeGrafter"/>
</dbReference>
<evidence type="ECO:0000256" key="1">
    <source>
        <dbReference type="SAM" id="MobiDB-lite"/>
    </source>
</evidence>
<dbReference type="Gene3D" id="3.40.50.300">
    <property type="entry name" value="P-loop containing nucleotide triphosphate hydrolases"/>
    <property type="match status" value="1"/>
</dbReference>
<reference evidence="3 4" key="1">
    <citation type="submission" date="2018-09" db="EMBL/GenBank/DDBJ databases">
        <title>Complete genome sequence of Euzebya sp. DY32-46 isolated from seawater of Pacific Ocean.</title>
        <authorList>
            <person name="Xu L."/>
            <person name="Wu Y.-H."/>
            <person name="Xu X.-W."/>
        </authorList>
    </citation>
    <scope>NUCLEOTIDE SEQUENCE [LARGE SCALE GENOMIC DNA]</scope>
    <source>
        <strain evidence="3 4">DY32-46</strain>
    </source>
</reference>
<dbReference type="GO" id="GO:0005829">
    <property type="term" value="C:cytosol"/>
    <property type="evidence" value="ECO:0007669"/>
    <property type="project" value="TreeGrafter"/>
</dbReference>
<dbReference type="SUPFAM" id="SSF52540">
    <property type="entry name" value="P-loop containing nucleoside triphosphate hydrolases"/>
    <property type="match status" value="1"/>
</dbReference>
<dbReference type="AlphaFoldDB" id="A0A346XZX9"/>
<dbReference type="GO" id="GO:0016887">
    <property type="term" value="F:ATP hydrolysis activity"/>
    <property type="evidence" value="ECO:0007669"/>
    <property type="project" value="TreeGrafter"/>
</dbReference>
<dbReference type="GO" id="GO:0009898">
    <property type="term" value="C:cytoplasmic side of plasma membrane"/>
    <property type="evidence" value="ECO:0007669"/>
    <property type="project" value="TreeGrafter"/>
</dbReference>
<dbReference type="Pfam" id="PF01656">
    <property type="entry name" value="CbiA"/>
    <property type="match status" value="1"/>
</dbReference>
<feature type="compositionally biased region" description="Acidic residues" evidence="1">
    <location>
        <begin position="1"/>
        <end position="12"/>
    </location>
</feature>
<dbReference type="OrthoDB" id="3204399at2"/>
<feature type="domain" description="CobQ/CobB/MinD/ParA nucleotide binding" evidence="2">
    <location>
        <begin position="99"/>
        <end position="309"/>
    </location>
</feature>